<name>A0AAV9H5L1_9PEZI</name>
<dbReference type="InterPro" id="IPR036477">
    <property type="entry name" value="Formyl_transf_N_sf"/>
</dbReference>
<organism evidence="3 4">
    <name type="scientific">Podospora aff. communis PSN243</name>
    <dbReference type="NCBI Taxonomy" id="3040156"/>
    <lineage>
        <taxon>Eukaryota</taxon>
        <taxon>Fungi</taxon>
        <taxon>Dikarya</taxon>
        <taxon>Ascomycota</taxon>
        <taxon>Pezizomycotina</taxon>
        <taxon>Sordariomycetes</taxon>
        <taxon>Sordariomycetidae</taxon>
        <taxon>Sordariales</taxon>
        <taxon>Podosporaceae</taxon>
        <taxon>Podospora</taxon>
    </lineage>
</organism>
<dbReference type="InterPro" id="IPR002376">
    <property type="entry name" value="Formyl_transf_N"/>
</dbReference>
<evidence type="ECO:0000259" key="2">
    <source>
        <dbReference type="Pfam" id="PF00551"/>
    </source>
</evidence>
<dbReference type="Pfam" id="PF00551">
    <property type="entry name" value="Formyl_trans_N"/>
    <property type="match status" value="1"/>
</dbReference>
<evidence type="ECO:0000313" key="3">
    <source>
        <dbReference type="EMBL" id="KAK4455742.1"/>
    </source>
</evidence>
<comment type="caution">
    <text evidence="3">The sequence shown here is derived from an EMBL/GenBank/DDBJ whole genome shotgun (WGS) entry which is preliminary data.</text>
</comment>
<evidence type="ECO:0000256" key="1">
    <source>
        <dbReference type="ARBA" id="ARBA00012261"/>
    </source>
</evidence>
<dbReference type="PANTHER" id="PTHR11138">
    <property type="entry name" value="METHIONYL-TRNA FORMYLTRANSFERASE"/>
    <property type="match status" value="1"/>
</dbReference>
<reference evidence="3" key="2">
    <citation type="submission" date="2023-05" db="EMBL/GenBank/DDBJ databases">
        <authorList>
            <consortium name="Lawrence Berkeley National Laboratory"/>
            <person name="Steindorff A."/>
            <person name="Hensen N."/>
            <person name="Bonometti L."/>
            <person name="Westerberg I."/>
            <person name="Brannstrom I.O."/>
            <person name="Guillou S."/>
            <person name="Cros-Aarteil S."/>
            <person name="Calhoun S."/>
            <person name="Haridas S."/>
            <person name="Kuo A."/>
            <person name="Mondo S."/>
            <person name="Pangilinan J."/>
            <person name="Riley R."/>
            <person name="Labutti K."/>
            <person name="Andreopoulos B."/>
            <person name="Lipzen A."/>
            <person name="Chen C."/>
            <person name="Yanf M."/>
            <person name="Daum C."/>
            <person name="Ng V."/>
            <person name="Clum A."/>
            <person name="Ohm R."/>
            <person name="Martin F."/>
            <person name="Silar P."/>
            <person name="Natvig D."/>
            <person name="Lalanne C."/>
            <person name="Gautier V."/>
            <person name="Ament-Velasquez S.L."/>
            <person name="Kruys A."/>
            <person name="Hutchinson M.I."/>
            <person name="Powell A.J."/>
            <person name="Barry K."/>
            <person name="Miller A.N."/>
            <person name="Grigoriev I.V."/>
            <person name="Debuchy R."/>
            <person name="Gladieux P."/>
            <person name="Thoren M.H."/>
            <person name="Johannesson H."/>
        </authorList>
    </citation>
    <scope>NUCLEOTIDE SEQUENCE</scope>
    <source>
        <strain evidence="3">PSN243</strain>
    </source>
</reference>
<dbReference type="GO" id="GO:0004479">
    <property type="term" value="F:methionyl-tRNA formyltransferase activity"/>
    <property type="evidence" value="ECO:0007669"/>
    <property type="project" value="UniProtKB-EC"/>
</dbReference>
<protein>
    <recommendedName>
        <fullName evidence="1">methionyl-tRNA formyltransferase</fullName>
        <ecNumber evidence="1">2.1.2.9</ecNumber>
    </recommendedName>
</protein>
<reference evidence="3" key="1">
    <citation type="journal article" date="2023" name="Mol. Phylogenet. Evol.">
        <title>Genome-scale phylogeny and comparative genomics of the fungal order Sordariales.</title>
        <authorList>
            <person name="Hensen N."/>
            <person name="Bonometti L."/>
            <person name="Westerberg I."/>
            <person name="Brannstrom I.O."/>
            <person name="Guillou S."/>
            <person name="Cros-Aarteil S."/>
            <person name="Calhoun S."/>
            <person name="Haridas S."/>
            <person name="Kuo A."/>
            <person name="Mondo S."/>
            <person name="Pangilinan J."/>
            <person name="Riley R."/>
            <person name="LaButti K."/>
            <person name="Andreopoulos B."/>
            <person name="Lipzen A."/>
            <person name="Chen C."/>
            <person name="Yan M."/>
            <person name="Daum C."/>
            <person name="Ng V."/>
            <person name="Clum A."/>
            <person name="Steindorff A."/>
            <person name="Ohm R.A."/>
            <person name="Martin F."/>
            <person name="Silar P."/>
            <person name="Natvig D.O."/>
            <person name="Lalanne C."/>
            <person name="Gautier V."/>
            <person name="Ament-Velasquez S.L."/>
            <person name="Kruys A."/>
            <person name="Hutchinson M.I."/>
            <person name="Powell A.J."/>
            <person name="Barry K."/>
            <person name="Miller A.N."/>
            <person name="Grigoriev I.V."/>
            <person name="Debuchy R."/>
            <person name="Gladieux P."/>
            <person name="Hiltunen Thoren M."/>
            <person name="Johannesson H."/>
        </authorList>
    </citation>
    <scope>NUCLEOTIDE SEQUENCE</scope>
    <source>
        <strain evidence="3">PSN243</strain>
    </source>
</reference>
<dbReference type="InterPro" id="IPR041711">
    <property type="entry name" value="Met-tRNA-FMT_N"/>
</dbReference>
<evidence type="ECO:0000313" key="4">
    <source>
        <dbReference type="Proteomes" id="UP001321760"/>
    </source>
</evidence>
<sequence>MRSVGLLVALRRPVTARISWHSRSCYSSQALVSDSFHSTQTVKKETDRLRILFCGSDDFSCASLLRLYKEQQNNANIASIDVVVRPPKPRGRGNKIISKGPLHLLAEDLKLDVHQRDSFTGWNMPQPEGHPINLIIAVSFGLFVPPRLLRAAKYGGLNVHPSLLPDLRGPAPIQHAILLGRPRTGTTLQTLSEETFDGGIVLGQKALRITPDDTFSTLHERLKDVSGTLLIHGIRNKLYVPPLLPQCWTPTPQERAHLAHAPKITTENRRISWDPPNNTAAYIARQNRALGPLWTTMPNLKKPGQTIRVLLDNIIQEPPVSKPRHHEVHGELCARQMAFGPEEAALWVSPGEDESAVRIGVPTSNQSVEFIRVGKIKVEGGVWNPAWHAFSPYWHLD</sequence>
<dbReference type="EC" id="2.1.2.9" evidence="1"/>
<dbReference type="AlphaFoldDB" id="A0AAV9H5L1"/>
<keyword evidence="4" id="KW-1185">Reference proteome</keyword>
<accession>A0AAV9H5L1</accession>
<dbReference type="SUPFAM" id="SSF53328">
    <property type="entry name" value="Formyltransferase"/>
    <property type="match status" value="1"/>
</dbReference>
<dbReference type="Proteomes" id="UP001321760">
    <property type="component" value="Unassembled WGS sequence"/>
</dbReference>
<dbReference type="EMBL" id="MU865914">
    <property type="protein sequence ID" value="KAK4455742.1"/>
    <property type="molecule type" value="Genomic_DNA"/>
</dbReference>
<feature type="domain" description="Formyl transferase N-terminal" evidence="2">
    <location>
        <begin position="50"/>
        <end position="231"/>
    </location>
</feature>
<dbReference type="GO" id="GO:0005739">
    <property type="term" value="C:mitochondrion"/>
    <property type="evidence" value="ECO:0007669"/>
    <property type="project" value="TreeGrafter"/>
</dbReference>
<proteinExistence type="predicted"/>
<dbReference type="CDD" id="cd08646">
    <property type="entry name" value="FMT_core_Met-tRNA-FMT_N"/>
    <property type="match status" value="1"/>
</dbReference>
<gene>
    <name evidence="3" type="ORF">QBC34DRAFT_390804</name>
</gene>
<dbReference type="PANTHER" id="PTHR11138:SF5">
    <property type="entry name" value="METHIONYL-TRNA FORMYLTRANSFERASE, MITOCHONDRIAL"/>
    <property type="match status" value="1"/>
</dbReference>
<dbReference type="Gene3D" id="3.40.50.12230">
    <property type="match status" value="1"/>
</dbReference>